<dbReference type="Pfam" id="PF20157">
    <property type="entry name" value="Maf_flag10_N"/>
    <property type="match status" value="1"/>
</dbReference>
<gene>
    <name evidence="3" type="ORF">HQ399_09605</name>
</gene>
<reference evidence="3 4" key="1">
    <citation type="journal article" date="2021" name="Front. Microbiol.">
        <title>Prevalence and Genetic Analysis of Chromosomal mcr-3/7 in Aeromonas From U.S. Animal-Derived Samples.</title>
        <authorList>
            <person name="Wang Y."/>
            <person name="Hou N."/>
            <person name="Rasooly R."/>
            <person name="Gu Y."/>
            <person name="He X."/>
        </authorList>
    </citation>
    <scope>NUCLEOTIDE SEQUENCE [LARGE SCALE GENOMIC DNA]</scope>
    <source>
        <strain evidence="3 4">4608</strain>
    </source>
</reference>
<proteinExistence type="predicted"/>
<dbReference type="RefSeq" id="WP_215803567.1">
    <property type="nucleotide sequence ID" value="NZ_CP053881.1"/>
</dbReference>
<evidence type="ECO:0000259" key="2">
    <source>
        <dbReference type="Pfam" id="PF20157"/>
    </source>
</evidence>
<dbReference type="InterPro" id="IPR045376">
    <property type="entry name" value="Maf_N"/>
</dbReference>
<evidence type="ECO:0000313" key="3">
    <source>
        <dbReference type="EMBL" id="QWL62487.1"/>
    </source>
</evidence>
<name>A0ABD7EMQ3_AERJA</name>
<dbReference type="PANTHER" id="PTHR41786">
    <property type="entry name" value="MOTILITY ACCESSORY FACTOR MAF"/>
    <property type="match status" value="1"/>
</dbReference>
<dbReference type="PANTHER" id="PTHR41786:SF1">
    <property type="entry name" value="6-HYDROXYMETHYLPTERIN DIPHOSPHOKINASE MPTE-LIKE DOMAIN-CONTAINING PROTEIN"/>
    <property type="match status" value="1"/>
</dbReference>
<feature type="domain" description="Glycosyltransferase Maf N-terminal" evidence="2">
    <location>
        <begin position="36"/>
        <end position="267"/>
    </location>
</feature>
<dbReference type="Proteomes" id="UP000679312">
    <property type="component" value="Chromosome"/>
</dbReference>
<dbReference type="InterPro" id="IPR002826">
    <property type="entry name" value="MptE-like"/>
</dbReference>
<protein>
    <submittedName>
        <fullName evidence="3">Motility associated factor glycosyltransferase family protein</fullName>
    </submittedName>
</protein>
<organism evidence="3 4">
    <name type="scientific">Aeromonas jandaei</name>
    <dbReference type="NCBI Taxonomy" id="650"/>
    <lineage>
        <taxon>Bacteria</taxon>
        <taxon>Pseudomonadati</taxon>
        <taxon>Pseudomonadota</taxon>
        <taxon>Gammaproteobacteria</taxon>
        <taxon>Aeromonadales</taxon>
        <taxon>Aeromonadaceae</taxon>
        <taxon>Aeromonas</taxon>
    </lineage>
</organism>
<dbReference type="EMBL" id="CP053881">
    <property type="protein sequence ID" value="QWL62487.1"/>
    <property type="molecule type" value="Genomic_DNA"/>
</dbReference>
<dbReference type="Pfam" id="PF01973">
    <property type="entry name" value="MptE-like"/>
    <property type="match status" value="1"/>
</dbReference>
<sequence length="696" mass="79585">MSENIDDILKKAEGVALRLKERAEQEAAMSVALPLRFSQNIASFRKYIPHIADMYESYQPIRPFRFFCNENGQPNMAWIDDDVAVYGDEPYLICETLVKEFMDKGGLSKFSFSQEANPLGFMHVEYLNKLNAYLDDISIREEPLRKVPTEVPTALVFGVGLGYHLGYLYEQCKIGTLFLFEPDLDLFYASLFCFDWAPLLDYLHKENLGLHILLGQDEDTIFNDFASAIHSRGSFLIANAFIMWGYQNDKIKSLIERIQREYYLLVMGWGFFDDNLIAISHTVDNIERTVPFLMQDNKIPSEYNRTPIFVIANGPSLDASLPVIENNKEKAILISCGSAISALHKVGIKPDIHVETERTKIVYDFLVNMNDPDYLRDILFLSTDVIHPYCSTLFEKSVLMFKRSEPGVLLYNVIFPHLQKYAALGGVNPLVGNIGVTAPIHLGFKNIYLFGLDNGYKNKGHHHSKFSAYYNSDKGAEVLGELMYGDSQWQHEGNFGGVVISNAMFNTSRRVIEQVLAANEHVQCFNCSDGAKIAKARPFPDSEISFSQVIDKAELIHQITQLSAPIPLSKEDFKPYLDVEFFDILIDKMMGEWQHKFSSRNEINQLMLRNMGYLSQIAVTRQKHISQIMIGSMNYVFTLLSSILYSFEGEEKTIELMRPAICLWLDFLAKAKEMYPRSFDSVDMIDNEIMSFFRKE</sequence>
<dbReference type="AlphaFoldDB" id="A0ABD7EMQ3"/>
<feature type="domain" description="6-hydroxymethylpterin diphosphokinase MptE-like" evidence="1">
    <location>
        <begin position="297"/>
        <end position="458"/>
    </location>
</feature>
<evidence type="ECO:0000313" key="4">
    <source>
        <dbReference type="Proteomes" id="UP000679312"/>
    </source>
</evidence>
<accession>A0ABD7EMQ3</accession>
<evidence type="ECO:0000259" key="1">
    <source>
        <dbReference type="Pfam" id="PF01973"/>
    </source>
</evidence>